<dbReference type="EMBL" id="JQ312117">
    <property type="protein sequence ID" value="AFH19730.1"/>
    <property type="molecule type" value="Genomic_DNA"/>
</dbReference>
<evidence type="ECO:0000313" key="2">
    <source>
        <dbReference type="EMBL" id="AFH19730.1"/>
    </source>
</evidence>
<dbReference type="SMR" id="J7F8X9"/>
<evidence type="ECO:0000259" key="1">
    <source>
        <dbReference type="Pfam" id="PF12961"/>
    </source>
</evidence>
<keyword evidence="3" id="KW-1185">Reference proteome</keyword>
<dbReference type="Pfam" id="PF12961">
    <property type="entry name" value="DUF3850"/>
    <property type="match status" value="1"/>
</dbReference>
<dbReference type="RefSeq" id="YP_007006488.1">
    <property type="nucleotide sequence ID" value="NC_019519.1"/>
</dbReference>
<organism evidence="2 3">
    <name type="scientific">Agrobacterium phage 7-7-1</name>
    <dbReference type="NCBI Taxonomy" id="1161931"/>
    <lineage>
        <taxon>Viruses</taxon>
        <taxon>Duplodnaviria</taxon>
        <taxon>Heunggongvirae</taxon>
        <taxon>Uroviricota</taxon>
        <taxon>Caudoviricetes</taxon>
        <taxon>Schmittlotzvirus</taxon>
        <taxon>Schmittlotzvirus sv771</taxon>
    </lineage>
</organism>
<gene>
    <name evidence="2" type="ORF">7-7-1_00032</name>
</gene>
<dbReference type="KEGG" id="vg:14011985"/>
<dbReference type="InterPro" id="IPR015947">
    <property type="entry name" value="PUA-like_sf"/>
</dbReference>
<dbReference type="OrthoDB" id="20998at10239"/>
<accession>J7F8X9</accession>
<evidence type="ECO:0000313" key="3">
    <source>
        <dbReference type="Proteomes" id="UP000003754"/>
    </source>
</evidence>
<dbReference type="SUPFAM" id="SSF88697">
    <property type="entry name" value="PUA domain-like"/>
    <property type="match status" value="1"/>
</dbReference>
<dbReference type="Proteomes" id="UP000003754">
    <property type="component" value="Segment"/>
</dbReference>
<dbReference type="GeneID" id="14011985"/>
<dbReference type="InterPro" id="IPR039440">
    <property type="entry name" value="DUF3850"/>
</dbReference>
<feature type="domain" description="DUF3850" evidence="1">
    <location>
        <begin position="4"/>
        <end position="44"/>
    </location>
</feature>
<reference evidence="2 3" key="1">
    <citation type="submission" date="2011-12" db="EMBL/GenBank/DDBJ databases">
        <title>The genome sequence of the flagella-specific Agrobacterium bacteriophage 7-7-1.</title>
        <authorList>
            <person name="Schmitt R."/>
            <person name="Van den Bossche A."/>
            <person name="Lavigne R."/>
            <person name="Kropinski A.M."/>
        </authorList>
    </citation>
    <scope>NUCLEOTIDE SEQUENCE [LARGE SCALE GENOMIC DNA]</scope>
</reference>
<name>J7F8X9_9CAUD</name>
<proteinExistence type="predicted"/>
<sequence length="112" mass="12801">MTHHVLKAHPPMFYAVKDGTKNFEVRKDDRAFQTGDTVEITYFEPPVAPAPPMSQSFAPAPWPSPAYETPKEVRIRKEDRTPYFGEITFVLRGNQYGVEDGYVVLALRELKD</sequence>
<protein>
    <recommendedName>
        <fullName evidence="1">DUF3850 domain-containing protein</fullName>
    </recommendedName>
</protein>
<dbReference type="Gene3D" id="2.30.130.30">
    <property type="entry name" value="Hypothetical protein"/>
    <property type="match status" value="1"/>
</dbReference>